<proteinExistence type="predicted"/>
<organism evidence="4 5">
    <name type="scientific">Piscinibacter gummiphilus</name>
    <dbReference type="NCBI Taxonomy" id="946333"/>
    <lineage>
        <taxon>Bacteria</taxon>
        <taxon>Pseudomonadati</taxon>
        <taxon>Pseudomonadota</taxon>
        <taxon>Betaproteobacteria</taxon>
        <taxon>Burkholderiales</taxon>
        <taxon>Sphaerotilaceae</taxon>
        <taxon>Piscinibacter</taxon>
    </lineage>
</organism>
<dbReference type="InterPro" id="IPR015422">
    <property type="entry name" value="PyrdxlP-dep_Trfase_small"/>
</dbReference>
<keyword evidence="5" id="KW-1185">Reference proteome</keyword>
<accession>A0A1W6LCP8</accession>
<dbReference type="InterPro" id="IPR004839">
    <property type="entry name" value="Aminotransferase_I/II_large"/>
</dbReference>
<dbReference type="STRING" id="946333.A4W93_20110"/>
<dbReference type="NCBIfam" id="NF006755">
    <property type="entry name" value="PRK09275.1"/>
    <property type="match status" value="1"/>
</dbReference>
<dbReference type="GO" id="GO:0008483">
    <property type="term" value="F:transaminase activity"/>
    <property type="evidence" value="ECO:0007669"/>
    <property type="project" value="TreeGrafter"/>
</dbReference>
<gene>
    <name evidence="4" type="ORF">A4W93_20110</name>
</gene>
<dbReference type="Proteomes" id="UP000193427">
    <property type="component" value="Chromosome"/>
</dbReference>
<dbReference type="PANTHER" id="PTHR43795">
    <property type="entry name" value="BIFUNCTIONAL ASPARTATE AMINOTRANSFERASE AND GLUTAMATE/ASPARTATE-PREPHENATE AMINOTRANSFERASE-RELATED"/>
    <property type="match status" value="1"/>
</dbReference>
<dbReference type="EC" id="4.1.1.12" evidence="2"/>
<dbReference type="GO" id="GO:0047688">
    <property type="term" value="F:aspartate 4-decarboxylase activity"/>
    <property type="evidence" value="ECO:0007669"/>
    <property type="project" value="UniProtKB-UniRule"/>
</dbReference>
<feature type="domain" description="Aminotransferase class I/classII large" evidence="3">
    <location>
        <begin position="203"/>
        <end position="531"/>
    </location>
</feature>
<dbReference type="SUPFAM" id="SSF53383">
    <property type="entry name" value="PLP-dependent transferases"/>
    <property type="match status" value="1"/>
</dbReference>
<dbReference type="AlphaFoldDB" id="A0A1W6LCP8"/>
<evidence type="ECO:0000313" key="5">
    <source>
        <dbReference type="Proteomes" id="UP000193427"/>
    </source>
</evidence>
<evidence type="ECO:0000259" key="3">
    <source>
        <dbReference type="Pfam" id="PF00155"/>
    </source>
</evidence>
<dbReference type="EMBL" id="CP015118">
    <property type="protein sequence ID" value="ARN22016.1"/>
    <property type="molecule type" value="Genomic_DNA"/>
</dbReference>
<name>A0A1W6LCP8_9BURK</name>
<dbReference type="GO" id="GO:0030170">
    <property type="term" value="F:pyridoxal phosphate binding"/>
    <property type="evidence" value="ECO:0007669"/>
    <property type="project" value="InterPro"/>
</dbReference>
<reference evidence="4 5" key="1">
    <citation type="submission" date="2016-04" db="EMBL/GenBank/DDBJ databases">
        <title>Complete genome sequence of natural rubber-degrading, novel Gram-negative bacterium, Rhizobacter gummiphilus strain NS21.</title>
        <authorList>
            <person name="Tabata M."/>
            <person name="Kasai D."/>
            <person name="Fukuda M."/>
        </authorList>
    </citation>
    <scope>NUCLEOTIDE SEQUENCE [LARGE SCALE GENOMIC DNA]</scope>
    <source>
        <strain evidence="4 5">NS21</strain>
    </source>
</reference>
<dbReference type="Gene3D" id="1.10.20.110">
    <property type="match status" value="1"/>
</dbReference>
<dbReference type="Gene3D" id="3.40.640.10">
    <property type="entry name" value="Type I PLP-dependent aspartate aminotransferase-like (Major domain)"/>
    <property type="match status" value="1"/>
</dbReference>
<dbReference type="CDD" id="cd00609">
    <property type="entry name" value="AAT_like"/>
    <property type="match status" value="1"/>
</dbReference>
<evidence type="ECO:0000256" key="1">
    <source>
        <dbReference type="ARBA" id="ARBA00022898"/>
    </source>
</evidence>
<evidence type="ECO:0000256" key="2">
    <source>
        <dbReference type="NCBIfam" id="TIGR03801"/>
    </source>
</evidence>
<keyword evidence="1" id="KW-0663">Pyridoxal phosphate</keyword>
<dbReference type="RefSeq" id="WP_085752312.1">
    <property type="nucleotide sequence ID" value="NZ_BSPR01000006.1"/>
</dbReference>
<dbReference type="Pfam" id="PF00155">
    <property type="entry name" value="Aminotran_1_2"/>
    <property type="match status" value="1"/>
</dbReference>
<dbReference type="NCBIfam" id="TIGR03801">
    <property type="entry name" value="asp_4_decarbox"/>
    <property type="match status" value="1"/>
</dbReference>
<dbReference type="PANTHER" id="PTHR43795:SF2">
    <property type="entry name" value="BIFUNCTIONAL ASPARTATE AMINOTRANSFERASE AND GLUTAMATE_ASPARTATE-PREPHENATE AMINOTRANSFERASE"/>
    <property type="match status" value="1"/>
</dbReference>
<dbReference type="KEGG" id="rgu:A4W93_20110"/>
<dbReference type="Gene3D" id="3.90.1150.10">
    <property type="entry name" value="Aspartate Aminotransferase, domain 1"/>
    <property type="match status" value="1"/>
</dbReference>
<dbReference type="GO" id="GO:0006531">
    <property type="term" value="P:aspartate metabolic process"/>
    <property type="evidence" value="ECO:0007669"/>
    <property type="project" value="UniProtKB-UniRule"/>
</dbReference>
<protein>
    <recommendedName>
        <fullName evidence="2">Aspartate 4-decarboxylase</fullName>
        <ecNumber evidence="2">4.1.1.12</ecNumber>
    </recommendedName>
</protein>
<dbReference type="InterPro" id="IPR022518">
    <property type="entry name" value="Aspartate_4-decarboxylase"/>
</dbReference>
<dbReference type="InterPro" id="IPR015424">
    <property type="entry name" value="PyrdxlP-dep_Trfase"/>
</dbReference>
<sequence>MSDTDRLRPLKTSRETQQSLLSLSPFELKDELIKLSTENAKPGNYAMLNAGRGNPNWIATTPRQAFFLLGQFALTESERVWKDEGLGGMPAKDGIAARLKTFLESHKTNPGADLLARSVAYGVETLKFEADAFVHELADAIIGDNYPVPDRILRHVEVVARKYLDQEMCGNKPPAGTFDIFAVEGGTAAMCYIFDSLETNGLLRKGDTVALAVPTFTPYIEIPHLARYDFNVVNVDASPTCGPDGFHTWQYPDSEIDKLRDPSVKAFFLVNPSNPPSVMVSPETLKRLADIVRNDNPNLIVITDDVYGTFVDGFRSLMAELPQNTLGVYSYSKYFGCTGWRLGVIALHEDNIFDRLLTELPPGKRAELHGRYSSISMTPDKIKFIDRLVADSRSVALNHTAGLSLPQQCQMALFSLSALTDTADRYKKLTRAIVQRRLDDLWAGLGLPRPKIAHQAGYYVELDLMVWVNQKYGAEFAAFLEANFEPVDFLFRLAERFSIVLMDGGGFGGPKWSVRVSLANLPDEAYRKIGEHLAELAPRYVKAWQDAKAGGGAKA</sequence>
<dbReference type="InterPro" id="IPR015421">
    <property type="entry name" value="PyrdxlP-dep_Trfase_major"/>
</dbReference>
<dbReference type="InterPro" id="IPR050478">
    <property type="entry name" value="Ethylene_sulfur-biosynth"/>
</dbReference>
<dbReference type="OrthoDB" id="9803354at2"/>
<evidence type="ECO:0000313" key="4">
    <source>
        <dbReference type="EMBL" id="ARN22016.1"/>
    </source>
</evidence>